<organism evidence="4 5">
    <name type="scientific">Paenibacillus solanacearum</name>
    <dbReference type="NCBI Taxonomy" id="2048548"/>
    <lineage>
        <taxon>Bacteria</taxon>
        <taxon>Bacillati</taxon>
        <taxon>Bacillota</taxon>
        <taxon>Bacilli</taxon>
        <taxon>Bacillales</taxon>
        <taxon>Paenibacillaceae</taxon>
        <taxon>Paenibacillus</taxon>
    </lineage>
</organism>
<dbReference type="PANTHER" id="PTHR22550">
    <property type="entry name" value="SPORE GERMINATION PROTEIN"/>
    <property type="match status" value="1"/>
</dbReference>
<evidence type="ECO:0000313" key="4">
    <source>
        <dbReference type="EMBL" id="CAG7646647.1"/>
    </source>
</evidence>
<keyword evidence="3" id="KW-1133">Transmembrane helix</keyword>
<reference evidence="4" key="1">
    <citation type="submission" date="2021-06" db="EMBL/GenBank/DDBJ databases">
        <authorList>
            <person name="Criscuolo A."/>
        </authorList>
    </citation>
    <scope>NUCLEOTIDE SEQUENCE</scope>
    <source>
        <strain evidence="4">CIP111600</strain>
    </source>
</reference>
<dbReference type="PANTHER" id="PTHR22550:SF5">
    <property type="entry name" value="LEUCINE ZIPPER PROTEIN 4"/>
    <property type="match status" value="1"/>
</dbReference>
<dbReference type="InterPro" id="IPR004995">
    <property type="entry name" value="Spore_Ger"/>
</dbReference>
<feature type="transmembrane region" description="Helical" evidence="3">
    <location>
        <begin position="373"/>
        <end position="392"/>
    </location>
</feature>
<dbReference type="InterPro" id="IPR050768">
    <property type="entry name" value="UPF0353/GerABKA_families"/>
</dbReference>
<proteinExistence type="inferred from homology"/>
<sequence>MPDQHNPIASSLYSELERHGQIQTLTFPRSEGQLVLIYFEERTDVMLVRRYLAEPLQERLQSGLPLQAMVHHVPLEQEGPVRELPVIVSRLIAGWTYVYASQEPGGFLFNTSKTVERNPSKPEVESQIMGPQLAFTESLETNRGMVRQYLPDPNLRFESFRIGRDTQTDVLLLYLEGKARDADVVLMKDRLSKVREDGITDTSMLLQSIDDDPHSLFPQMVPSERLDRVVLNLTGGKLVVMMDGTPSALISPASFFDFFKSAEDDYLRRNMAMFLRLLRTVAMFISVFFTPMYVAALTYHYQLIPSNMLVPLAQSRSKVPFPPLMEALLLEFIIELLREAGARLPTKVGQTMGIVGGIVIGQAAVQAGFTSNILIIIVALAALSSFITPVYLMGAAIRIMRFPMLLLAGWLGAIGIVMGASFLILHLLRLSTLGHSYMYPLYPMNIGMVRNSRRAWQQRRTEDIYEEPAGEGK</sequence>
<dbReference type="GO" id="GO:0009847">
    <property type="term" value="P:spore germination"/>
    <property type="evidence" value="ECO:0007669"/>
    <property type="project" value="InterPro"/>
</dbReference>
<comment type="caution">
    <text evidence="4">The sequence shown here is derived from an EMBL/GenBank/DDBJ whole genome shotgun (WGS) entry which is preliminary data.</text>
</comment>
<gene>
    <name evidence="4" type="primary">gerBA_10</name>
    <name evidence="4" type="ORF">PAESOLCIP111_05211</name>
</gene>
<evidence type="ECO:0000256" key="1">
    <source>
        <dbReference type="ARBA" id="ARBA00005278"/>
    </source>
</evidence>
<protein>
    <submittedName>
        <fullName evidence="4">Spore germination protein B1</fullName>
    </submittedName>
</protein>
<dbReference type="Proteomes" id="UP000693672">
    <property type="component" value="Unassembled WGS sequence"/>
</dbReference>
<feature type="transmembrane region" description="Helical" evidence="3">
    <location>
        <begin position="404"/>
        <end position="428"/>
    </location>
</feature>
<evidence type="ECO:0000256" key="3">
    <source>
        <dbReference type="SAM" id="Phobius"/>
    </source>
</evidence>
<evidence type="ECO:0000313" key="5">
    <source>
        <dbReference type="Proteomes" id="UP000693672"/>
    </source>
</evidence>
<dbReference type="RefSeq" id="WP_218094933.1">
    <property type="nucleotide sequence ID" value="NZ_CAJVAS010000035.1"/>
</dbReference>
<evidence type="ECO:0000256" key="2">
    <source>
        <dbReference type="ARBA" id="ARBA00023136"/>
    </source>
</evidence>
<dbReference type="EMBL" id="CAJVAS010000035">
    <property type="protein sequence ID" value="CAG7646647.1"/>
    <property type="molecule type" value="Genomic_DNA"/>
</dbReference>
<keyword evidence="5" id="KW-1185">Reference proteome</keyword>
<dbReference type="Pfam" id="PF03323">
    <property type="entry name" value="GerA"/>
    <property type="match status" value="1"/>
</dbReference>
<name>A0A916K5P9_9BACL</name>
<comment type="similarity">
    <text evidence="1">Belongs to the GerABKA family.</text>
</comment>
<accession>A0A916K5P9</accession>
<dbReference type="PIRSF" id="PIRSF005690">
    <property type="entry name" value="GerBA"/>
    <property type="match status" value="1"/>
</dbReference>
<keyword evidence="3" id="KW-0812">Transmembrane</keyword>
<feature type="transmembrane region" description="Helical" evidence="3">
    <location>
        <begin position="277"/>
        <end position="299"/>
    </location>
</feature>
<dbReference type="GO" id="GO:0016020">
    <property type="term" value="C:membrane"/>
    <property type="evidence" value="ECO:0007669"/>
    <property type="project" value="InterPro"/>
</dbReference>
<keyword evidence="2 3" id="KW-0472">Membrane</keyword>
<dbReference type="AlphaFoldDB" id="A0A916K5P9"/>